<feature type="coiled-coil region" evidence="1">
    <location>
        <begin position="27"/>
        <end position="54"/>
    </location>
</feature>
<dbReference type="AlphaFoldDB" id="A0A285NJ72"/>
<sequence length="60" mass="7411">MTNFSSLLQIFRESYKSKNKELLDKFFTEIEKDYKSFKKEQEEIERRIEVAKKGKRYKLL</sequence>
<evidence type="ECO:0000313" key="3">
    <source>
        <dbReference type="Proteomes" id="UP000219036"/>
    </source>
</evidence>
<proteinExistence type="predicted"/>
<keyword evidence="3" id="KW-1185">Reference proteome</keyword>
<name>A0A285NJ72_9AQUI</name>
<dbReference type="RefSeq" id="WP_097000153.1">
    <property type="nucleotide sequence ID" value="NZ_OBEI01000003.1"/>
</dbReference>
<dbReference type="Proteomes" id="UP000219036">
    <property type="component" value="Unassembled WGS sequence"/>
</dbReference>
<protein>
    <submittedName>
        <fullName evidence="2">Uncharacterized protein</fullName>
    </submittedName>
</protein>
<dbReference type="EMBL" id="OBEI01000003">
    <property type="protein sequence ID" value="SNZ07701.1"/>
    <property type="molecule type" value="Genomic_DNA"/>
</dbReference>
<gene>
    <name evidence="2" type="ORF">SAMN06265182_0974</name>
</gene>
<reference evidence="3" key="1">
    <citation type="submission" date="2017-09" db="EMBL/GenBank/DDBJ databases">
        <authorList>
            <person name="Varghese N."/>
            <person name="Submissions S."/>
        </authorList>
    </citation>
    <scope>NUCLEOTIDE SEQUENCE [LARGE SCALE GENOMIC DNA]</scope>
    <source>
        <strain evidence="3">DSM 15103</strain>
    </source>
</reference>
<organism evidence="2 3">
    <name type="scientific">Persephonella hydrogeniphila</name>
    <dbReference type="NCBI Taxonomy" id="198703"/>
    <lineage>
        <taxon>Bacteria</taxon>
        <taxon>Pseudomonadati</taxon>
        <taxon>Aquificota</taxon>
        <taxon>Aquificia</taxon>
        <taxon>Aquificales</taxon>
        <taxon>Hydrogenothermaceae</taxon>
        <taxon>Persephonella</taxon>
    </lineage>
</organism>
<evidence type="ECO:0000313" key="2">
    <source>
        <dbReference type="EMBL" id="SNZ07701.1"/>
    </source>
</evidence>
<evidence type="ECO:0000256" key="1">
    <source>
        <dbReference type="SAM" id="Coils"/>
    </source>
</evidence>
<keyword evidence="1" id="KW-0175">Coiled coil</keyword>
<accession>A0A285NJ72</accession>